<keyword evidence="1" id="KW-1133">Transmembrane helix</keyword>
<dbReference type="Pfam" id="PF16152">
    <property type="entry name" value="DUF4860"/>
    <property type="match status" value="1"/>
</dbReference>
<name>A0A7C6Z7G2_9FIRM</name>
<evidence type="ECO:0000313" key="3">
    <source>
        <dbReference type="Proteomes" id="UP000553059"/>
    </source>
</evidence>
<dbReference type="Proteomes" id="UP000553059">
    <property type="component" value="Unassembled WGS sequence"/>
</dbReference>
<dbReference type="InterPro" id="IPR032340">
    <property type="entry name" value="DUF4860"/>
</dbReference>
<protein>
    <submittedName>
        <fullName evidence="2">DUF4860 domain-containing protein</fullName>
    </submittedName>
</protein>
<organism evidence="2 3">
    <name type="scientific">Desulfitobacterium dehalogenans</name>
    <dbReference type="NCBI Taxonomy" id="36854"/>
    <lineage>
        <taxon>Bacteria</taxon>
        <taxon>Bacillati</taxon>
        <taxon>Bacillota</taxon>
        <taxon>Clostridia</taxon>
        <taxon>Eubacteriales</taxon>
        <taxon>Desulfitobacteriaceae</taxon>
        <taxon>Desulfitobacterium</taxon>
    </lineage>
</organism>
<proteinExistence type="predicted"/>
<gene>
    <name evidence="2" type="ORF">GX523_20300</name>
</gene>
<evidence type="ECO:0000256" key="1">
    <source>
        <dbReference type="SAM" id="Phobius"/>
    </source>
</evidence>
<dbReference type="EMBL" id="DUTF01000436">
    <property type="protein sequence ID" value="HHY29043.1"/>
    <property type="molecule type" value="Genomic_DNA"/>
</dbReference>
<reference evidence="2 3" key="1">
    <citation type="journal article" date="2020" name="Biotechnol. Biofuels">
        <title>New insights from the biogas microbiome by comprehensive genome-resolved metagenomics of nearly 1600 species originating from multiple anaerobic digesters.</title>
        <authorList>
            <person name="Campanaro S."/>
            <person name="Treu L."/>
            <person name="Rodriguez-R L.M."/>
            <person name="Kovalovszki A."/>
            <person name="Ziels R.M."/>
            <person name="Maus I."/>
            <person name="Zhu X."/>
            <person name="Kougias P.G."/>
            <person name="Basile A."/>
            <person name="Luo G."/>
            <person name="Schluter A."/>
            <person name="Konstantinidis K.T."/>
            <person name="Angelidaki I."/>
        </authorList>
    </citation>
    <scope>NUCLEOTIDE SEQUENCE [LARGE SCALE GENOMIC DNA]</scope>
    <source>
        <strain evidence="2">AS05jafATM_4</strain>
    </source>
</reference>
<sequence>MDYKFKWSIHNRSLDFIFILALLCVFAFGSLMAVILGANIYKGIKENMDSNFEFRTPLSYIGTKVRQSDVIDSIRIVEKEGVDALVLEQPEGGEICQTWIYEYQGSLYEVYIEKGTPFLLEEGLAIIPSYGLEFDLKGNLLDIKTKDHNGKTRGLSLSFRTSQGGGSQ</sequence>
<evidence type="ECO:0000313" key="2">
    <source>
        <dbReference type="EMBL" id="HHY29043.1"/>
    </source>
</evidence>
<feature type="transmembrane region" description="Helical" evidence="1">
    <location>
        <begin position="16"/>
        <end position="41"/>
    </location>
</feature>
<comment type="caution">
    <text evidence="2">The sequence shown here is derived from an EMBL/GenBank/DDBJ whole genome shotgun (WGS) entry which is preliminary data.</text>
</comment>
<keyword evidence="1" id="KW-0812">Transmembrane</keyword>
<keyword evidence="1" id="KW-0472">Membrane</keyword>
<dbReference type="AlphaFoldDB" id="A0A7C6Z7G2"/>
<accession>A0A7C6Z7G2</accession>